<dbReference type="Gene3D" id="1.10.10.10">
    <property type="entry name" value="Winged helix-like DNA-binding domain superfamily/Winged helix DNA-binding domain"/>
    <property type="match status" value="1"/>
</dbReference>
<keyword evidence="6" id="KW-0812">Transmembrane</keyword>
<name>A0A6I4P4A3_9MICO</name>
<evidence type="ECO:0000256" key="1">
    <source>
        <dbReference type="ARBA" id="ARBA00005820"/>
    </source>
</evidence>
<evidence type="ECO:0000256" key="3">
    <source>
        <dbReference type="ARBA" id="ARBA00023125"/>
    </source>
</evidence>
<evidence type="ECO:0000313" key="8">
    <source>
        <dbReference type="EMBL" id="MWB98267.1"/>
    </source>
</evidence>
<dbReference type="InterPro" id="IPR011990">
    <property type="entry name" value="TPR-like_helical_dom_sf"/>
</dbReference>
<keyword evidence="3 5" id="KW-0238">DNA-binding</keyword>
<dbReference type="PANTHER" id="PTHR35807">
    <property type="entry name" value="TRANSCRIPTIONAL REGULATOR REDD-RELATED"/>
    <property type="match status" value="1"/>
</dbReference>
<comment type="caution">
    <text evidence="8">The sequence shown here is derived from an EMBL/GenBank/DDBJ whole genome shotgun (WGS) entry which is preliminary data.</text>
</comment>
<accession>A0A6I4P4A3</accession>
<feature type="DNA-binding region" description="OmpR/PhoB-type" evidence="5">
    <location>
        <begin position="1"/>
        <end position="89"/>
    </location>
</feature>
<feature type="domain" description="OmpR/PhoB-type" evidence="7">
    <location>
        <begin position="1"/>
        <end position="89"/>
    </location>
</feature>
<gene>
    <name evidence="8" type="ORF">GB864_06860</name>
</gene>
<dbReference type="InterPro" id="IPR001867">
    <property type="entry name" value="OmpR/PhoB-type_DNA-bd"/>
</dbReference>
<dbReference type="GO" id="GO:0003677">
    <property type="term" value="F:DNA binding"/>
    <property type="evidence" value="ECO:0007669"/>
    <property type="project" value="UniProtKB-UniRule"/>
</dbReference>
<dbReference type="EMBL" id="WSTA01000022">
    <property type="protein sequence ID" value="MWB98267.1"/>
    <property type="molecule type" value="Genomic_DNA"/>
</dbReference>
<dbReference type="SUPFAM" id="SSF52540">
    <property type="entry name" value="P-loop containing nucleoside triphosphate hydrolases"/>
    <property type="match status" value="1"/>
</dbReference>
<dbReference type="SUPFAM" id="SSF46894">
    <property type="entry name" value="C-terminal effector domain of the bipartite response regulators"/>
    <property type="match status" value="1"/>
</dbReference>
<evidence type="ECO:0000256" key="2">
    <source>
        <dbReference type="ARBA" id="ARBA00023015"/>
    </source>
</evidence>
<evidence type="ECO:0000256" key="4">
    <source>
        <dbReference type="ARBA" id="ARBA00023163"/>
    </source>
</evidence>
<keyword evidence="6" id="KW-1133">Transmembrane helix</keyword>
<dbReference type="Proteomes" id="UP000438182">
    <property type="component" value="Unassembled WGS sequence"/>
</dbReference>
<dbReference type="Pfam" id="PF03704">
    <property type="entry name" value="BTAD"/>
    <property type="match status" value="1"/>
</dbReference>
<dbReference type="GO" id="GO:0000160">
    <property type="term" value="P:phosphorelay signal transduction system"/>
    <property type="evidence" value="ECO:0007669"/>
    <property type="project" value="InterPro"/>
</dbReference>
<dbReference type="InterPro" id="IPR036388">
    <property type="entry name" value="WH-like_DNA-bd_sf"/>
</dbReference>
<dbReference type="SMART" id="SM01043">
    <property type="entry name" value="BTAD"/>
    <property type="match status" value="1"/>
</dbReference>
<keyword evidence="4" id="KW-0804">Transcription</keyword>
<evidence type="ECO:0000256" key="6">
    <source>
        <dbReference type="SAM" id="Phobius"/>
    </source>
</evidence>
<dbReference type="InterPro" id="IPR016032">
    <property type="entry name" value="Sig_transdc_resp-reg_C-effctor"/>
</dbReference>
<dbReference type="PANTHER" id="PTHR35807:SF1">
    <property type="entry name" value="TRANSCRIPTIONAL REGULATOR REDD"/>
    <property type="match status" value="1"/>
</dbReference>
<reference evidence="8 9" key="1">
    <citation type="submission" date="2019-12" db="EMBL/GenBank/DDBJ databases">
        <authorList>
            <person name="Kim Y.S."/>
        </authorList>
    </citation>
    <scope>NUCLEOTIDE SEQUENCE [LARGE SCALE GENOMIC DNA]</scope>
    <source>
        <strain evidence="8 9">MMS17-SY077</strain>
    </source>
</reference>
<protein>
    <recommendedName>
        <fullName evidence="7">OmpR/PhoB-type domain-containing protein</fullName>
    </recommendedName>
</protein>
<dbReference type="InterPro" id="IPR015943">
    <property type="entry name" value="WD40/YVTN_repeat-like_dom_sf"/>
</dbReference>
<keyword evidence="6" id="KW-0472">Membrane</keyword>
<dbReference type="Gene3D" id="1.25.40.10">
    <property type="entry name" value="Tetratricopeptide repeat domain"/>
    <property type="match status" value="1"/>
</dbReference>
<evidence type="ECO:0000313" key="9">
    <source>
        <dbReference type="Proteomes" id="UP000438182"/>
    </source>
</evidence>
<dbReference type="InterPro" id="IPR005158">
    <property type="entry name" value="BTAD"/>
</dbReference>
<proteinExistence type="inferred from homology"/>
<dbReference type="Pfam" id="PF20703">
    <property type="entry name" value="nSTAND1"/>
    <property type="match status" value="1"/>
</dbReference>
<dbReference type="GO" id="GO:0006355">
    <property type="term" value="P:regulation of DNA-templated transcription"/>
    <property type="evidence" value="ECO:0007669"/>
    <property type="project" value="InterPro"/>
</dbReference>
<dbReference type="Gene3D" id="2.130.10.10">
    <property type="entry name" value="YVTN repeat-like/Quinoprotein amine dehydrogenase"/>
    <property type="match status" value="1"/>
</dbReference>
<sequence length="1425" mass="149625">MDDAGMVMRVFGPLAVEGAKLSPRERTVLAVLALVPDRPVSTDELADALWGERPPGTWPKQLQASIARVRAAIGRESVETTPEGYALRIDPDSIDARRFERYARAAREHLADDPARSLDAADRALALWRGIPYADLASWPAAAVEAERLTEVRMDLEEVRLRAALRQGEHSSAVADAERLVREAPLREARWALLATALYRSGRQSDALAAIRAARTRLADELGVEPGEELTALEVAVLRHDASLEHTALPPAPAESCPYRGLAPFGEADEADFFGRDADVAVALSRLANADFLAVSGASGSGKSSLVRAGMVPALRRRGDRVLVLAPGRDLDLRLRVATEGARRADVVVVDQFEEVFHSADVDAGAAAAAIARTAAAGATVVLVVRSDFLDDCAALPELAPLVAEGVHLVGPMSPAAERAAIEEPARRAGLRLEPGLVELMLRDAVGEAGALPHLSHALAETWLRREGATLTVAGYEASGGISGAIAQSAEQAYAELAPEDRHVCRAMFLRLIAPSEDGAPVRRRVPLTTLQTDDAHARVLALLTAHRLVSTGEDVVDVAHEAVATAWPRLRTWLAEDAEGARTIAAIAAAATDWDAAGRSPDDLYRGARLEAAEEWRANAPRDLIRLEQEFLDASVRESTEESLRLAERARRDRRQNRRLTALLAAAGVLIVLLVTAGTAVVQTSQDARTQRDRASIEALVATALALRSTELEVAALLAAEAYRREPDDPRTRSGLTAVLQAAGGLLGNATVPTEGRIFGSTIPGRDGTALVVDEDGPDGLRDTVTGELLDEVDLGFEPGPVDLGPYPLVAVSGDGRIGAVLWPAKTQDRGVTRYGTSPQSDLVAFDLGTGERVLEPLRLQAGTGALALSQDGATIAVADARDGSTWLVSTAGGAPRRVAGEHPVDLDHDSSVASAVFDADGDLLVGRLDDRIDVIDPVAARVADVIRVPESTANLAMALGPSGVVVASGDAGVVAVDPAAASVRWTNGDDAVTAPPCTSVAIAEPWGRALCGTRFGRITALDLADGAPLADAGLGPVNGEVGVLSTSADGLVVTAISTDDPVLSRWRLDGDGPGRRLVAAGRMLVGGYSFEGSGVLTAPIATRAPEDRNNPWADAPWAGVAVTDTATGGTGAPFDVPLANAVWAHGRRVLFRDPAAGVVRIVSAETGEDVAEPHWGLVGAFTSAEDELIHAVRFDGRIQDLDPVDGSKVGEPWAVRGGEGPQGGTGMPLSLAAARGSDLIAVTVLGDGQDGDLLERFATVRRDDHSLVDLRFVDFREHAMAADGEVIALEGDQMIRYALDPFERTGSIPGSASALAAPSVTRDADTMAVTALDGTVLMFDTATGIRIGDPFRSDLGVFAPAVLRSDGLELAVSTADGVVVWDLDPERQLEAVCRLAGRGFTATEQRTYNADGDAVSSACGFDG</sequence>
<dbReference type="InterPro" id="IPR011047">
    <property type="entry name" value="Quinoprotein_ADH-like_sf"/>
</dbReference>
<organism evidence="8 9">
    <name type="scientific">Agromyces seonyuensis</name>
    <dbReference type="NCBI Taxonomy" id="2662446"/>
    <lineage>
        <taxon>Bacteria</taxon>
        <taxon>Bacillati</taxon>
        <taxon>Actinomycetota</taxon>
        <taxon>Actinomycetes</taxon>
        <taxon>Micrococcales</taxon>
        <taxon>Microbacteriaceae</taxon>
        <taxon>Agromyces</taxon>
    </lineage>
</organism>
<dbReference type="PROSITE" id="PS51755">
    <property type="entry name" value="OMPR_PHOB"/>
    <property type="match status" value="1"/>
</dbReference>
<dbReference type="InterPro" id="IPR027417">
    <property type="entry name" value="P-loop_NTPase"/>
</dbReference>
<dbReference type="Pfam" id="PF00486">
    <property type="entry name" value="Trans_reg_C"/>
    <property type="match status" value="1"/>
</dbReference>
<comment type="similarity">
    <text evidence="1">Belongs to the AfsR/DnrI/RedD regulatory family.</text>
</comment>
<evidence type="ECO:0000256" key="5">
    <source>
        <dbReference type="PROSITE-ProRule" id="PRU01091"/>
    </source>
</evidence>
<keyword evidence="9" id="KW-1185">Reference proteome</keyword>
<keyword evidence="2" id="KW-0805">Transcription regulation</keyword>
<dbReference type="SUPFAM" id="SSF48452">
    <property type="entry name" value="TPR-like"/>
    <property type="match status" value="1"/>
</dbReference>
<feature type="transmembrane region" description="Helical" evidence="6">
    <location>
        <begin position="661"/>
        <end position="683"/>
    </location>
</feature>
<dbReference type="SUPFAM" id="SSF50998">
    <property type="entry name" value="Quinoprotein alcohol dehydrogenase-like"/>
    <property type="match status" value="1"/>
</dbReference>
<evidence type="ECO:0000259" key="7">
    <source>
        <dbReference type="PROSITE" id="PS51755"/>
    </source>
</evidence>
<dbReference type="SMART" id="SM00862">
    <property type="entry name" value="Trans_reg_C"/>
    <property type="match status" value="1"/>
</dbReference>
<dbReference type="CDD" id="cd15831">
    <property type="entry name" value="BTAD"/>
    <property type="match status" value="1"/>
</dbReference>
<dbReference type="InterPro" id="IPR051677">
    <property type="entry name" value="AfsR-DnrI-RedD_regulator"/>
</dbReference>
<dbReference type="SUPFAM" id="SSF69322">
    <property type="entry name" value="Tricorn protease domain 2"/>
    <property type="match status" value="1"/>
</dbReference>
<dbReference type="InterPro" id="IPR049052">
    <property type="entry name" value="nSTAND1"/>
</dbReference>